<keyword evidence="2" id="KW-1185">Reference proteome</keyword>
<dbReference type="EMBL" id="CAJJDN010000040">
    <property type="protein sequence ID" value="CAD8080471.1"/>
    <property type="molecule type" value="Genomic_DNA"/>
</dbReference>
<evidence type="ECO:0000313" key="2">
    <source>
        <dbReference type="Proteomes" id="UP000692954"/>
    </source>
</evidence>
<dbReference type="AlphaFoldDB" id="A0A8S1MPV0"/>
<gene>
    <name evidence="1" type="ORF">PSON_ATCC_30995.1.T0400255</name>
</gene>
<reference evidence="1" key="1">
    <citation type="submission" date="2021-01" db="EMBL/GenBank/DDBJ databases">
        <authorList>
            <consortium name="Genoscope - CEA"/>
            <person name="William W."/>
        </authorList>
    </citation>
    <scope>NUCLEOTIDE SEQUENCE</scope>
</reference>
<proteinExistence type="predicted"/>
<protein>
    <submittedName>
        <fullName evidence="1">Uncharacterized protein</fullName>
    </submittedName>
</protein>
<dbReference type="Proteomes" id="UP000692954">
    <property type="component" value="Unassembled WGS sequence"/>
</dbReference>
<evidence type="ECO:0000313" key="1">
    <source>
        <dbReference type="EMBL" id="CAD8080471.1"/>
    </source>
</evidence>
<sequence length="35" mass="4440">MFWIQAYQNERSLNDQNKMKSKEGYEQRLRLQMFQ</sequence>
<accession>A0A8S1MPV0</accession>
<organism evidence="1 2">
    <name type="scientific">Paramecium sonneborni</name>
    <dbReference type="NCBI Taxonomy" id="65129"/>
    <lineage>
        <taxon>Eukaryota</taxon>
        <taxon>Sar</taxon>
        <taxon>Alveolata</taxon>
        <taxon>Ciliophora</taxon>
        <taxon>Intramacronucleata</taxon>
        <taxon>Oligohymenophorea</taxon>
        <taxon>Peniculida</taxon>
        <taxon>Parameciidae</taxon>
        <taxon>Paramecium</taxon>
    </lineage>
</organism>
<comment type="caution">
    <text evidence="1">The sequence shown here is derived from an EMBL/GenBank/DDBJ whole genome shotgun (WGS) entry which is preliminary data.</text>
</comment>
<name>A0A8S1MPV0_9CILI</name>